<dbReference type="OrthoDB" id="9814396at2"/>
<organism evidence="4 5">
    <name type="scientific">Thalassolituus maritimus</name>
    <dbReference type="NCBI Taxonomy" id="484498"/>
    <lineage>
        <taxon>Bacteria</taxon>
        <taxon>Pseudomonadati</taxon>
        <taxon>Pseudomonadota</taxon>
        <taxon>Gammaproteobacteria</taxon>
        <taxon>Oceanospirillales</taxon>
        <taxon>Oceanospirillaceae</taxon>
        <taxon>Thalassolituus</taxon>
    </lineage>
</organism>
<dbReference type="InterPro" id="IPR036291">
    <property type="entry name" value="NAD(P)-bd_dom_sf"/>
</dbReference>
<protein>
    <submittedName>
        <fullName evidence="4">NADP-dependent 3-hydroxy acid dehydrogenase YdfG</fullName>
    </submittedName>
</protein>
<dbReference type="EMBL" id="FTOH01000002">
    <property type="protein sequence ID" value="SIS55692.1"/>
    <property type="molecule type" value="Genomic_DNA"/>
</dbReference>
<dbReference type="SUPFAM" id="SSF51735">
    <property type="entry name" value="NAD(P)-binding Rossmann-fold domains"/>
    <property type="match status" value="1"/>
</dbReference>
<dbReference type="InterPro" id="IPR020904">
    <property type="entry name" value="Sc_DH/Rdtase_CS"/>
</dbReference>
<dbReference type="PANTHER" id="PTHR44196:SF1">
    <property type="entry name" value="DEHYDROGENASE_REDUCTASE SDR FAMILY MEMBER 7B"/>
    <property type="match status" value="1"/>
</dbReference>
<dbReference type="Proteomes" id="UP000185639">
    <property type="component" value="Unassembled WGS sequence"/>
</dbReference>
<dbReference type="PANTHER" id="PTHR44196">
    <property type="entry name" value="DEHYDROGENASE/REDUCTASE SDR FAMILY MEMBER 7B"/>
    <property type="match status" value="1"/>
</dbReference>
<dbReference type="InterPro" id="IPR002347">
    <property type="entry name" value="SDR_fam"/>
</dbReference>
<dbReference type="AlphaFoldDB" id="A0A1N7K272"/>
<dbReference type="PRINTS" id="PR00080">
    <property type="entry name" value="SDRFAMILY"/>
</dbReference>
<name>A0A1N7K272_9GAMM</name>
<evidence type="ECO:0000256" key="3">
    <source>
        <dbReference type="RuleBase" id="RU000363"/>
    </source>
</evidence>
<evidence type="ECO:0000313" key="4">
    <source>
        <dbReference type="EMBL" id="SIS55692.1"/>
    </source>
</evidence>
<dbReference type="RefSeq" id="WP_076514427.1">
    <property type="nucleotide sequence ID" value="NZ_FTOH01000002.1"/>
</dbReference>
<dbReference type="Pfam" id="PF00106">
    <property type="entry name" value="adh_short"/>
    <property type="match status" value="1"/>
</dbReference>
<reference evidence="5" key="1">
    <citation type="submission" date="2017-01" db="EMBL/GenBank/DDBJ databases">
        <authorList>
            <person name="Varghese N."/>
            <person name="Submissions S."/>
        </authorList>
    </citation>
    <scope>NUCLEOTIDE SEQUENCE [LARGE SCALE GENOMIC DNA]</scope>
    <source>
        <strain evidence="5">DSM 24913</strain>
    </source>
</reference>
<dbReference type="GO" id="GO:0016491">
    <property type="term" value="F:oxidoreductase activity"/>
    <property type="evidence" value="ECO:0007669"/>
    <property type="project" value="UniProtKB-KW"/>
</dbReference>
<dbReference type="Gene3D" id="3.40.50.720">
    <property type="entry name" value="NAD(P)-binding Rossmann-like Domain"/>
    <property type="match status" value="1"/>
</dbReference>
<keyword evidence="5" id="KW-1185">Reference proteome</keyword>
<evidence type="ECO:0000256" key="2">
    <source>
        <dbReference type="ARBA" id="ARBA00023002"/>
    </source>
</evidence>
<dbReference type="PRINTS" id="PR00081">
    <property type="entry name" value="GDHRDH"/>
</dbReference>
<dbReference type="PROSITE" id="PS00061">
    <property type="entry name" value="ADH_SHORT"/>
    <property type="match status" value="1"/>
</dbReference>
<dbReference type="STRING" id="484498.SAMN05421686_102296"/>
<keyword evidence="2" id="KW-0560">Oxidoreductase</keyword>
<evidence type="ECO:0000256" key="1">
    <source>
        <dbReference type="ARBA" id="ARBA00006484"/>
    </source>
</evidence>
<gene>
    <name evidence="4" type="ORF">SAMN05421686_102296</name>
</gene>
<accession>A0A1N7K272</accession>
<sequence>MNVFITGGTGGIGAALARYYLKYGHRVGVCGGDHDDFIRAFPDQPELVEFYSLDVTSRESCIQVIGEFAQGSLDILIAAAGVNDGSPVQGRPLDFDRSNLILDVNLRGALNSVEGALPMMQAQGFGSIAILSSAAGLNGFGQTPAYCASKAAVNMLCESLSLRYADQNISVSAIMPGYIDTPLARATHPDLEKMPFLMDSERAARKIARAIKRRKMRYVFPWQIRMVSRALQVMPRPFFRSQFKWSEK</sequence>
<proteinExistence type="inferred from homology"/>
<dbReference type="GO" id="GO:0016020">
    <property type="term" value="C:membrane"/>
    <property type="evidence" value="ECO:0007669"/>
    <property type="project" value="TreeGrafter"/>
</dbReference>
<evidence type="ECO:0000313" key="5">
    <source>
        <dbReference type="Proteomes" id="UP000185639"/>
    </source>
</evidence>
<comment type="similarity">
    <text evidence="1 3">Belongs to the short-chain dehydrogenases/reductases (SDR) family.</text>
</comment>